<evidence type="ECO:0000313" key="2">
    <source>
        <dbReference type="EMBL" id="ORX71783.1"/>
    </source>
</evidence>
<evidence type="ECO:0000256" key="1">
    <source>
        <dbReference type="SAM" id="MobiDB-lite"/>
    </source>
</evidence>
<feature type="compositionally biased region" description="Polar residues" evidence="1">
    <location>
        <begin position="34"/>
        <end position="45"/>
    </location>
</feature>
<dbReference type="EMBL" id="MCFD01000003">
    <property type="protein sequence ID" value="ORX71783.1"/>
    <property type="molecule type" value="Genomic_DNA"/>
</dbReference>
<proteinExistence type="predicted"/>
<keyword evidence="3" id="KW-1185">Reference proteome</keyword>
<dbReference type="OrthoDB" id="5555415at2759"/>
<reference evidence="2 3" key="1">
    <citation type="submission" date="2016-07" db="EMBL/GenBank/DDBJ databases">
        <title>Pervasive Adenine N6-methylation of Active Genes in Fungi.</title>
        <authorList>
            <consortium name="DOE Joint Genome Institute"/>
            <person name="Mondo S.J."/>
            <person name="Dannebaum R.O."/>
            <person name="Kuo R.C."/>
            <person name="Labutti K."/>
            <person name="Haridas S."/>
            <person name="Kuo A."/>
            <person name="Salamov A."/>
            <person name="Ahrendt S.R."/>
            <person name="Lipzen A."/>
            <person name="Sullivan W."/>
            <person name="Andreopoulos W.B."/>
            <person name="Clum A."/>
            <person name="Lindquist E."/>
            <person name="Daum C."/>
            <person name="Ramamoorthy G.K."/>
            <person name="Gryganskyi A."/>
            <person name="Culley D."/>
            <person name="Magnuson J.K."/>
            <person name="James T.Y."/>
            <person name="O'Malley M.A."/>
            <person name="Stajich J.E."/>
            <person name="Spatafora J.W."/>
            <person name="Visel A."/>
            <person name="Grigoriev I.V."/>
        </authorList>
    </citation>
    <scope>NUCLEOTIDE SEQUENCE [LARGE SCALE GENOMIC DNA]</scope>
    <source>
        <strain evidence="2 3">ATCC 12442</strain>
    </source>
</reference>
<name>A0A1Y1WE36_9FUNG</name>
<organism evidence="2 3">
    <name type="scientific">Linderina pennispora</name>
    <dbReference type="NCBI Taxonomy" id="61395"/>
    <lineage>
        <taxon>Eukaryota</taxon>
        <taxon>Fungi</taxon>
        <taxon>Fungi incertae sedis</taxon>
        <taxon>Zoopagomycota</taxon>
        <taxon>Kickxellomycotina</taxon>
        <taxon>Kickxellomycetes</taxon>
        <taxon>Kickxellales</taxon>
        <taxon>Kickxellaceae</taxon>
        <taxon>Linderina</taxon>
    </lineage>
</organism>
<dbReference type="RefSeq" id="XP_040745207.1">
    <property type="nucleotide sequence ID" value="XM_040885358.1"/>
</dbReference>
<comment type="caution">
    <text evidence="2">The sequence shown here is derived from an EMBL/GenBank/DDBJ whole genome shotgun (WGS) entry which is preliminary data.</text>
</comment>
<evidence type="ECO:0000313" key="3">
    <source>
        <dbReference type="Proteomes" id="UP000193922"/>
    </source>
</evidence>
<dbReference type="AlphaFoldDB" id="A0A1Y1WE36"/>
<feature type="compositionally biased region" description="Low complexity" evidence="1">
    <location>
        <begin position="53"/>
        <end position="66"/>
    </location>
</feature>
<accession>A0A1Y1WE36</accession>
<dbReference type="GeneID" id="63802006"/>
<gene>
    <name evidence="2" type="ORF">DL89DRAFT_255518</name>
</gene>
<sequence length="236" mass="25437">MAATAAQPTPSNAGLGLSIATGAHAMRQVYDESVSQSAGSVGTRGTSHHRLSDSSMQASASASASAQNKQLVPASNLQQEPHLRLQQDHPWAPRILHRSPTIQLQQPTHHHPYTRYSPPSHRAPYSGQLTQNTAQPQAPPVPPMHRASSTSVSQTAVPTSGPMLAGSPMVVAQTPVMAGGISMDNPEQTCRYVLDILGQQMKRIDAQQESLTQLRESTRSAMKRVENILQTHIRNN</sequence>
<feature type="region of interest" description="Disordered" evidence="1">
    <location>
        <begin position="34"/>
        <end position="73"/>
    </location>
</feature>
<feature type="region of interest" description="Disordered" evidence="1">
    <location>
        <begin position="100"/>
        <end position="148"/>
    </location>
</feature>
<protein>
    <submittedName>
        <fullName evidence="2">Uncharacterized protein</fullName>
    </submittedName>
</protein>
<feature type="compositionally biased region" description="Polar residues" evidence="1">
    <location>
        <begin position="127"/>
        <end position="136"/>
    </location>
</feature>
<dbReference type="Proteomes" id="UP000193922">
    <property type="component" value="Unassembled WGS sequence"/>
</dbReference>